<organism evidence="14 15">
    <name type="scientific">Microcella frigidaquae</name>
    <dbReference type="NCBI Taxonomy" id="424758"/>
    <lineage>
        <taxon>Bacteria</taxon>
        <taxon>Bacillati</taxon>
        <taxon>Actinomycetota</taxon>
        <taxon>Actinomycetes</taxon>
        <taxon>Micrococcales</taxon>
        <taxon>Microbacteriaceae</taxon>
        <taxon>Microcella</taxon>
    </lineage>
</organism>
<evidence type="ECO:0000313" key="14">
    <source>
        <dbReference type="EMBL" id="MBB5618778.1"/>
    </source>
</evidence>
<dbReference type="InterPro" id="IPR016169">
    <property type="entry name" value="FAD-bd_PCMH_sub2"/>
</dbReference>
<dbReference type="GO" id="GO:0005886">
    <property type="term" value="C:plasma membrane"/>
    <property type="evidence" value="ECO:0007669"/>
    <property type="project" value="UniProtKB-SubCell"/>
</dbReference>
<keyword evidence="3" id="KW-1003">Cell membrane</keyword>
<evidence type="ECO:0000256" key="4">
    <source>
        <dbReference type="ARBA" id="ARBA00022692"/>
    </source>
</evidence>
<dbReference type="InterPro" id="IPR046342">
    <property type="entry name" value="CBS_dom_sf"/>
</dbReference>
<dbReference type="Pfam" id="PF00571">
    <property type="entry name" value="CBS"/>
    <property type="match status" value="2"/>
</dbReference>
<dbReference type="InterPro" id="IPR036318">
    <property type="entry name" value="FAD-bd_PCMH-like_sf"/>
</dbReference>
<dbReference type="Pfam" id="PF03471">
    <property type="entry name" value="CorC_HlyC"/>
    <property type="match status" value="1"/>
</dbReference>
<proteinExistence type="inferred from homology"/>
<evidence type="ECO:0000256" key="1">
    <source>
        <dbReference type="ARBA" id="ARBA00004651"/>
    </source>
</evidence>
<dbReference type="RefSeq" id="WP_153981962.1">
    <property type="nucleotide sequence ID" value="NZ_BAAANZ010000003.1"/>
</dbReference>
<dbReference type="EMBL" id="JACHBS010000001">
    <property type="protein sequence ID" value="MBB5618778.1"/>
    <property type="molecule type" value="Genomic_DNA"/>
</dbReference>
<evidence type="ECO:0000256" key="10">
    <source>
        <dbReference type="PROSITE-ProRule" id="PRU01193"/>
    </source>
</evidence>
<evidence type="ECO:0000256" key="11">
    <source>
        <dbReference type="SAM" id="Phobius"/>
    </source>
</evidence>
<evidence type="ECO:0000256" key="9">
    <source>
        <dbReference type="PROSITE-ProRule" id="PRU00703"/>
    </source>
</evidence>
<feature type="domain" description="CNNM transmembrane" evidence="13">
    <location>
        <begin position="1"/>
        <end position="203"/>
    </location>
</feature>
<feature type="transmembrane region" description="Helical" evidence="11">
    <location>
        <begin position="52"/>
        <end position="79"/>
    </location>
</feature>
<dbReference type="InterPro" id="IPR005170">
    <property type="entry name" value="Transptr-assoc_dom"/>
</dbReference>
<dbReference type="Pfam" id="PF01595">
    <property type="entry name" value="CNNM"/>
    <property type="match status" value="1"/>
</dbReference>
<comment type="similarity">
    <text evidence="2">Belongs to the UPF0053 family.</text>
</comment>
<evidence type="ECO:0000259" key="12">
    <source>
        <dbReference type="PROSITE" id="PS51371"/>
    </source>
</evidence>
<keyword evidence="5" id="KW-0677">Repeat</keyword>
<dbReference type="InterPro" id="IPR051676">
    <property type="entry name" value="UPF0053_domain"/>
</dbReference>
<evidence type="ECO:0000256" key="2">
    <source>
        <dbReference type="ARBA" id="ARBA00006337"/>
    </source>
</evidence>
<name>A0A840XQE9_9MICO</name>
<dbReference type="InterPro" id="IPR044751">
    <property type="entry name" value="Ion_transp-like_CBS"/>
</dbReference>
<keyword evidence="6 10" id="KW-1133">Transmembrane helix</keyword>
<reference evidence="14 15" key="1">
    <citation type="submission" date="2020-08" db="EMBL/GenBank/DDBJ databases">
        <title>Sequencing the genomes of 1000 actinobacteria strains.</title>
        <authorList>
            <person name="Klenk H.-P."/>
        </authorList>
    </citation>
    <scope>NUCLEOTIDE SEQUENCE [LARGE SCALE GENOMIC DNA]</scope>
    <source>
        <strain evidence="14 15">DSM 23889</strain>
    </source>
</reference>
<keyword evidence="7 9" id="KW-0129">CBS domain</keyword>
<sequence>MGSEWIGVLAGIVLTIGTGFFVASEFSLINLDRSELEARQARGEKRLGPTIAALKITSTHLSSAQLGITLTTLLTGFLMEPAISSLLAGPLTATGLPAAAVPVVGSITAVVLATLLSMIVGELVPKNFALSLPRQTAKVVVPFQWAFTTVFRPAILLLNGSANAILRSMGVDPKEELSGARTAEELSSLVRRSASQGSLDHDTATLLSRTLAFSQLTAADVMTPRPRVEAVERGDSALAVIELARRTGHSRFPVIDESIDDIVGIVHVKQAVAVPRDRRAEVPASALQSEALRVPETMVLDTLLAELRGRGYQMAIVVDEYGGTAGVTTLEDLVEELVGEVSDEHDRARVDVVRSRNWLTFPGILRPDELLDRAGVTVPDDGPWETVGGYLMAELGRLPEVGDTVEIASGTFRIERLDGRRIDRVRFTPVATGEIALPAAAADEGGAR</sequence>
<keyword evidence="4 10" id="KW-0812">Transmembrane</keyword>
<comment type="subcellular location">
    <subcellularLocation>
        <location evidence="1">Cell membrane</location>
        <topology evidence="1">Multi-pass membrane protein</topology>
    </subcellularLocation>
</comment>
<dbReference type="Proteomes" id="UP000552883">
    <property type="component" value="Unassembled WGS sequence"/>
</dbReference>
<feature type="domain" description="CBS" evidence="12">
    <location>
        <begin position="222"/>
        <end position="281"/>
    </location>
</feature>
<dbReference type="FunFam" id="3.10.580.10:FF:000002">
    <property type="entry name" value="Magnesium/cobalt efflux protein CorC"/>
    <property type="match status" value="1"/>
</dbReference>
<feature type="domain" description="CBS" evidence="12">
    <location>
        <begin position="287"/>
        <end position="344"/>
    </location>
</feature>
<evidence type="ECO:0000313" key="15">
    <source>
        <dbReference type="Proteomes" id="UP000552883"/>
    </source>
</evidence>
<comment type="caution">
    <text evidence="14">The sequence shown here is derived from an EMBL/GenBank/DDBJ whole genome shotgun (WGS) entry which is preliminary data.</text>
</comment>
<evidence type="ECO:0000256" key="8">
    <source>
        <dbReference type="ARBA" id="ARBA00023136"/>
    </source>
</evidence>
<dbReference type="InterPro" id="IPR002550">
    <property type="entry name" value="CNNM"/>
</dbReference>
<dbReference type="PROSITE" id="PS51371">
    <property type="entry name" value="CBS"/>
    <property type="match status" value="2"/>
</dbReference>
<accession>A0A840XQE9</accession>
<dbReference type="SUPFAM" id="SSF56176">
    <property type="entry name" value="FAD-binding/transporter-associated domain-like"/>
    <property type="match status" value="1"/>
</dbReference>
<dbReference type="PANTHER" id="PTHR43099:SF6">
    <property type="entry name" value="UPF0053 PROTEIN RV1842C"/>
    <property type="match status" value="1"/>
</dbReference>
<dbReference type="GO" id="GO:0050660">
    <property type="term" value="F:flavin adenine dinucleotide binding"/>
    <property type="evidence" value="ECO:0007669"/>
    <property type="project" value="InterPro"/>
</dbReference>
<evidence type="ECO:0000256" key="7">
    <source>
        <dbReference type="ARBA" id="ARBA00023122"/>
    </source>
</evidence>
<feature type="transmembrane region" description="Helical" evidence="11">
    <location>
        <begin position="99"/>
        <end position="124"/>
    </location>
</feature>
<feature type="transmembrane region" description="Helical" evidence="11">
    <location>
        <begin position="6"/>
        <end position="31"/>
    </location>
</feature>
<dbReference type="CDD" id="cd04590">
    <property type="entry name" value="CBS_pair_CorC_HlyC_assoc"/>
    <property type="match status" value="1"/>
</dbReference>
<dbReference type="AlphaFoldDB" id="A0A840XQE9"/>
<keyword evidence="8 10" id="KW-0472">Membrane</keyword>
<protein>
    <submittedName>
        <fullName evidence="14">CBS domain containing-hemolysin-like protein</fullName>
    </submittedName>
</protein>
<dbReference type="OrthoDB" id="110231at2"/>
<dbReference type="InterPro" id="IPR000644">
    <property type="entry name" value="CBS_dom"/>
</dbReference>
<evidence type="ECO:0000256" key="6">
    <source>
        <dbReference type="ARBA" id="ARBA00022989"/>
    </source>
</evidence>
<dbReference type="SUPFAM" id="SSF54631">
    <property type="entry name" value="CBS-domain pair"/>
    <property type="match status" value="1"/>
</dbReference>
<dbReference type="Gene3D" id="3.30.465.10">
    <property type="match status" value="1"/>
</dbReference>
<evidence type="ECO:0000256" key="3">
    <source>
        <dbReference type="ARBA" id="ARBA00022475"/>
    </source>
</evidence>
<dbReference type="Gene3D" id="3.10.580.10">
    <property type="entry name" value="CBS-domain"/>
    <property type="match status" value="1"/>
</dbReference>
<gene>
    <name evidence="14" type="ORF">BJ959_002274</name>
</gene>
<evidence type="ECO:0000256" key="5">
    <source>
        <dbReference type="ARBA" id="ARBA00022737"/>
    </source>
</evidence>
<dbReference type="PROSITE" id="PS51846">
    <property type="entry name" value="CNNM"/>
    <property type="match status" value="1"/>
</dbReference>
<dbReference type="SMART" id="SM01091">
    <property type="entry name" value="CorC_HlyC"/>
    <property type="match status" value="1"/>
</dbReference>
<dbReference type="PANTHER" id="PTHR43099">
    <property type="entry name" value="UPF0053 PROTEIN YRKA"/>
    <property type="match status" value="1"/>
</dbReference>
<keyword evidence="15" id="KW-1185">Reference proteome</keyword>
<evidence type="ECO:0000259" key="13">
    <source>
        <dbReference type="PROSITE" id="PS51846"/>
    </source>
</evidence>